<dbReference type="InterPro" id="IPR002885">
    <property type="entry name" value="PPR_rpt"/>
</dbReference>
<evidence type="ECO:0000313" key="2">
    <source>
        <dbReference type="EMBL" id="RIA98618.1"/>
    </source>
</evidence>
<dbReference type="Gene3D" id="1.25.40.10">
    <property type="entry name" value="Tetratricopeptide repeat domain"/>
    <property type="match status" value="2"/>
</dbReference>
<dbReference type="EMBL" id="QKYT01000013">
    <property type="protein sequence ID" value="RIA98618.1"/>
    <property type="molecule type" value="Genomic_DNA"/>
</dbReference>
<evidence type="ECO:0000313" key="3">
    <source>
        <dbReference type="Proteomes" id="UP000265703"/>
    </source>
</evidence>
<dbReference type="STRING" id="658196.A0A397TKW1"/>
<evidence type="ECO:0008006" key="4">
    <source>
        <dbReference type="Google" id="ProtNLM"/>
    </source>
</evidence>
<dbReference type="Proteomes" id="UP000265703">
    <property type="component" value="Unassembled WGS sequence"/>
</dbReference>
<organism evidence="2 3">
    <name type="scientific">Glomus cerebriforme</name>
    <dbReference type="NCBI Taxonomy" id="658196"/>
    <lineage>
        <taxon>Eukaryota</taxon>
        <taxon>Fungi</taxon>
        <taxon>Fungi incertae sedis</taxon>
        <taxon>Mucoromycota</taxon>
        <taxon>Glomeromycotina</taxon>
        <taxon>Glomeromycetes</taxon>
        <taxon>Glomerales</taxon>
        <taxon>Glomeraceae</taxon>
        <taxon>Glomus</taxon>
    </lineage>
</organism>
<dbReference type="AlphaFoldDB" id="A0A397TKW1"/>
<dbReference type="InterPro" id="IPR051240">
    <property type="entry name" value="Mito_RNA-Proc/Resp"/>
</dbReference>
<evidence type="ECO:0000256" key="1">
    <source>
        <dbReference type="ARBA" id="ARBA00022737"/>
    </source>
</evidence>
<dbReference type="Pfam" id="PF13812">
    <property type="entry name" value="PPR_3"/>
    <property type="match status" value="1"/>
</dbReference>
<reference evidence="2 3" key="1">
    <citation type="submission" date="2018-06" db="EMBL/GenBank/DDBJ databases">
        <title>Comparative genomics reveals the genomic features of Rhizophagus irregularis, R. cerebriforme, R. diaphanum and Gigaspora rosea, and their symbiotic lifestyle signature.</title>
        <authorList>
            <person name="Morin E."/>
            <person name="San Clemente H."/>
            <person name="Chen E.C.H."/>
            <person name="De La Providencia I."/>
            <person name="Hainaut M."/>
            <person name="Kuo A."/>
            <person name="Kohler A."/>
            <person name="Murat C."/>
            <person name="Tang N."/>
            <person name="Roy S."/>
            <person name="Loubradou J."/>
            <person name="Henrissat B."/>
            <person name="Grigoriev I.V."/>
            <person name="Corradi N."/>
            <person name="Roux C."/>
            <person name="Martin F.M."/>
        </authorList>
    </citation>
    <scope>NUCLEOTIDE SEQUENCE [LARGE SCALE GENOMIC DNA]</scope>
    <source>
        <strain evidence="2 3">DAOM 227022</strain>
    </source>
</reference>
<keyword evidence="1" id="KW-0677">Repeat</keyword>
<dbReference type="PANTHER" id="PTHR47933">
    <property type="entry name" value="PENTATRICOPEPTIDE REPEAT-CONTAINING PROTEIN 1, MITOCHONDRIAL"/>
    <property type="match status" value="1"/>
</dbReference>
<comment type="caution">
    <text evidence="2">The sequence shown here is derived from an EMBL/GenBank/DDBJ whole genome shotgun (WGS) entry which is preliminary data.</text>
</comment>
<dbReference type="InterPro" id="IPR011990">
    <property type="entry name" value="TPR-like_helical_dom_sf"/>
</dbReference>
<accession>A0A397TKW1</accession>
<sequence length="399" mass="47035">MFAVRLFSGRDLIKIGKKQIQFYTTNIATHHSFLYDPPKKGQDTSDSLKRVASKEVLPLLRAISQNNTKETWKLYLELCDKKQLHLLSPLQHSKVLKAFSFKKSLDEKQRYNLGNHLSFIFNRMKRIGIEPDINDFTHMMNVFSLIGNSKICDKLWEEMNKRKIQPNIYTYNSYITSCWRMIKSDKEKKEGFQKAQRILTSLKNSGKSPNLVTDCFLVRLFLASKKLENAQELLETTFSQNKLSEEITRREILRNQSIVTNTFNYLMNAHGNAGDLLMMDKCFQIFLRTKLPPNIYMFNTVIRNSSRTDIDKAKGYIKKMIHEFNLEPTHQIFSSILFNLYEKGLTRKAVEFLKVMQDEFEFPPSELMLIKIYKTMIRKKRYDEAKEFVNQWKIPINLL</sequence>
<dbReference type="PANTHER" id="PTHR47933:SF11">
    <property type="entry name" value="PENTATRICOPEPTIDE REPEAT-CONTAINING PROTEIN 2"/>
    <property type="match status" value="1"/>
</dbReference>
<name>A0A397TKW1_9GLOM</name>
<protein>
    <recommendedName>
        <fullName evidence="4">Pentacotripeptide-repeat region of PRORP domain-containing protein</fullName>
    </recommendedName>
</protein>
<gene>
    <name evidence="2" type="ORF">C1645_749382</name>
</gene>
<dbReference type="OrthoDB" id="185373at2759"/>
<keyword evidence="3" id="KW-1185">Reference proteome</keyword>
<dbReference type="GO" id="GO:0003729">
    <property type="term" value="F:mRNA binding"/>
    <property type="evidence" value="ECO:0007669"/>
    <property type="project" value="TreeGrafter"/>
</dbReference>
<proteinExistence type="predicted"/>